<accession>A0AAD7T7X4</accession>
<keyword evidence="3" id="KW-1185">Reference proteome</keyword>
<dbReference type="AlphaFoldDB" id="A0AAD7T7X4"/>
<reference evidence="2" key="1">
    <citation type="journal article" date="2023" name="Science">
        <title>Genome structures resolve the early diversification of teleost fishes.</title>
        <authorList>
            <person name="Parey E."/>
            <person name="Louis A."/>
            <person name="Montfort J."/>
            <person name="Bouchez O."/>
            <person name="Roques C."/>
            <person name="Iampietro C."/>
            <person name="Lluch J."/>
            <person name="Castinel A."/>
            <person name="Donnadieu C."/>
            <person name="Desvignes T."/>
            <person name="Floi Bucao C."/>
            <person name="Jouanno E."/>
            <person name="Wen M."/>
            <person name="Mejri S."/>
            <person name="Dirks R."/>
            <person name="Jansen H."/>
            <person name="Henkel C."/>
            <person name="Chen W.J."/>
            <person name="Zahm M."/>
            <person name="Cabau C."/>
            <person name="Klopp C."/>
            <person name="Thompson A.W."/>
            <person name="Robinson-Rechavi M."/>
            <person name="Braasch I."/>
            <person name="Lecointre G."/>
            <person name="Bobe J."/>
            <person name="Postlethwait J.H."/>
            <person name="Berthelot C."/>
            <person name="Roest Crollius H."/>
            <person name="Guiguen Y."/>
        </authorList>
    </citation>
    <scope>NUCLEOTIDE SEQUENCE</scope>
    <source>
        <strain evidence="2">NC1722</strain>
    </source>
</reference>
<evidence type="ECO:0000313" key="3">
    <source>
        <dbReference type="Proteomes" id="UP001221898"/>
    </source>
</evidence>
<comment type="caution">
    <text evidence="2">The sequence shown here is derived from an EMBL/GenBank/DDBJ whole genome shotgun (WGS) entry which is preliminary data.</text>
</comment>
<gene>
    <name evidence="2" type="ORF">AAFF_G00424830</name>
</gene>
<proteinExistence type="predicted"/>
<feature type="compositionally biased region" description="Polar residues" evidence="1">
    <location>
        <begin position="26"/>
        <end position="35"/>
    </location>
</feature>
<evidence type="ECO:0000256" key="1">
    <source>
        <dbReference type="SAM" id="MobiDB-lite"/>
    </source>
</evidence>
<dbReference type="Proteomes" id="UP001221898">
    <property type="component" value="Unassembled WGS sequence"/>
</dbReference>
<dbReference type="EMBL" id="JAINUG010000009">
    <property type="protein sequence ID" value="KAJ8415503.1"/>
    <property type="molecule type" value="Genomic_DNA"/>
</dbReference>
<evidence type="ECO:0000313" key="2">
    <source>
        <dbReference type="EMBL" id="KAJ8415503.1"/>
    </source>
</evidence>
<name>A0AAD7T7X4_9TELE</name>
<protein>
    <submittedName>
        <fullName evidence="2">Uncharacterized protein</fullName>
    </submittedName>
</protein>
<sequence length="118" mass="13139">MWRGSPPERSDLLRLRLSSPLRQANGFQHSLNSSEEPAPKTGPPVVKAPAHGDRAAGSRGSPVTPFVRHSDKCGPVWLVFLFPFLPRYSLSSYPDCRTAGKSFRWYPGRGFEFLPWAG</sequence>
<feature type="region of interest" description="Disordered" evidence="1">
    <location>
        <begin position="26"/>
        <end position="64"/>
    </location>
</feature>
<organism evidence="2 3">
    <name type="scientific">Aldrovandia affinis</name>
    <dbReference type="NCBI Taxonomy" id="143900"/>
    <lineage>
        <taxon>Eukaryota</taxon>
        <taxon>Metazoa</taxon>
        <taxon>Chordata</taxon>
        <taxon>Craniata</taxon>
        <taxon>Vertebrata</taxon>
        <taxon>Euteleostomi</taxon>
        <taxon>Actinopterygii</taxon>
        <taxon>Neopterygii</taxon>
        <taxon>Teleostei</taxon>
        <taxon>Notacanthiformes</taxon>
        <taxon>Halosauridae</taxon>
        <taxon>Aldrovandia</taxon>
    </lineage>
</organism>